<gene>
    <name evidence="1" type="ORF">Pan44_49520</name>
</gene>
<evidence type="ECO:0008006" key="3">
    <source>
        <dbReference type="Google" id="ProtNLM"/>
    </source>
</evidence>
<evidence type="ECO:0000313" key="2">
    <source>
        <dbReference type="Proteomes" id="UP000315700"/>
    </source>
</evidence>
<proteinExistence type="predicted"/>
<reference evidence="1 2" key="1">
    <citation type="submission" date="2019-02" db="EMBL/GenBank/DDBJ databases">
        <title>Deep-cultivation of Planctomycetes and their phenomic and genomic characterization uncovers novel biology.</title>
        <authorList>
            <person name="Wiegand S."/>
            <person name="Jogler M."/>
            <person name="Boedeker C."/>
            <person name="Pinto D."/>
            <person name="Vollmers J."/>
            <person name="Rivas-Marin E."/>
            <person name="Kohn T."/>
            <person name="Peeters S.H."/>
            <person name="Heuer A."/>
            <person name="Rast P."/>
            <person name="Oberbeckmann S."/>
            <person name="Bunk B."/>
            <person name="Jeske O."/>
            <person name="Meyerdierks A."/>
            <person name="Storesund J.E."/>
            <person name="Kallscheuer N."/>
            <person name="Luecker S."/>
            <person name="Lage O.M."/>
            <person name="Pohl T."/>
            <person name="Merkel B.J."/>
            <person name="Hornburger P."/>
            <person name="Mueller R.-W."/>
            <person name="Bruemmer F."/>
            <person name="Labrenz M."/>
            <person name="Spormann A.M."/>
            <person name="Op den Camp H."/>
            <person name="Overmann J."/>
            <person name="Amann R."/>
            <person name="Jetten M.S.M."/>
            <person name="Mascher T."/>
            <person name="Medema M.H."/>
            <person name="Devos D.P."/>
            <person name="Kaster A.-K."/>
            <person name="Ovreas L."/>
            <person name="Rohde M."/>
            <person name="Galperin M.Y."/>
            <person name="Jogler C."/>
        </authorList>
    </citation>
    <scope>NUCLEOTIDE SEQUENCE [LARGE SCALE GENOMIC DNA]</scope>
    <source>
        <strain evidence="1 2">Pan44</strain>
    </source>
</reference>
<dbReference type="EMBL" id="CP036271">
    <property type="protein sequence ID" value="QDT56890.1"/>
    <property type="molecule type" value="Genomic_DNA"/>
</dbReference>
<dbReference type="Pfam" id="PF21983">
    <property type="entry name" value="NikA-like"/>
    <property type="match status" value="1"/>
</dbReference>
<dbReference type="InterPro" id="IPR010985">
    <property type="entry name" value="Ribbon_hlx_hlx"/>
</dbReference>
<dbReference type="GO" id="GO:0006355">
    <property type="term" value="P:regulation of DNA-templated transcription"/>
    <property type="evidence" value="ECO:0007669"/>
    <property type="project" value="InterPro"/>
</dbReference>
<sequence length="68" mass="7956">MRNIRPMPRADDNKDHSIKVRCTPEQRKLIEKAAEKAERTLSDWIRRTIVKQAEAQLADDEQGKGKKR</sequence>
<evidence type="ECO:0000313" key="1">
    <source>
        <dbReference type="EMBL" id="QDT56890.1"/>
    </source>
</evidence>
<accession>A0A517SL93</accession>
<keyword evidence="2" id="KW-1185">Reference proteome</keyword>
<organism evidence="1 2">
    <name type="scientific">Caulifigura coniformis</name>
    <dbReference type="NCBI Taxonomy" id="2527983"/>
    <lineage>
        <taxon>Bacteria</taxon>
        <taxon>Pseudomonadati</taxon>
        <taxon>Planctomycetota</taxon>
        <taxon>Planctomycetia</taxon>
        <taxon>Planctomycetales</taxon>
        <taxon>Planctomycetaceae</taxon>
        <taxon>Caulifigura</taxon>
    </lineage>
</organism>
<dbReference type="InterPro" id="IPR053842">
    <property type="entry name" value="NikA-like"/>
</dbReference>
<protein>
    <recommendedName>
        <fullName evidence="3">DUF1778 domain-containing protein</fullName>
    </recommendedName>
</protein>
<dbReference type="Proteomes" id="UP000315700">
    <property type="component" value="Chromosome"/>
</dbReference>
<dbReference type="Gene3D" id="1.20.5.780">
    <property type="entry name" value="Single helix bin"/>
    <property type="match status" value="1"/>
</dbReference>
<dbReference type="KEGG" id="ccos:Pan44_49520"/>
<dbReference type="OrthoDB" id="290625at2"/>
<dbReference type="AlphaFoldDB" id="A0A517SL93"/>
<dbReference type="InParanoid" id="A0A517SL93"/>
<dbReference type="SUPFAM" id="SSF47598">
    <property type="entry name" value="Ribbon-helix-helix"/>
    <property type="match status" value="1"/>
</dbReference>
<name>A0A517SL93_9PLAN</name>